<comment type="catalytic activity">
    <reaction evidence="6">
        <text>N(6)-[(R)-S(8)-aminomethyldihydrolipoyl]-L-lysyl-[protein] + (6S)-5,6,7,8-tetrahydrofolate = N(6)-[(R)-dihydrolipoyl]-L-lysyl-[protein] + (6R)-5,10-methylene-5,6,7,8-tetrahydrofolate + NH4(+)</text>
        <dbReference type="Rhea" id="RHEA:16945"/>
        <dbReference type="Rhea" id="RHEA-COMP:10475"/>
        <dbReference type="Rhea" id="RHEA-COMP:10492"/>
        <dbReference type="ChEBI" id="CHEBI:15636"/>
        <dbReference type="ChEBI" id="CHEBI:28938"/>
        <dbReference type="ChEBI" id="CHEBI:57453"/>
        <dbReference type="ChEBI" id="CHEBI:83100"/>
        <dbReference type="ChEBI" id="CHEBI:83143"/>
        <dbReference type="EC" id="2.1.2.10"/>
    </reaction>
</comment>
<evidence type="ECO:0000313" key="10">
    <source>
        <dbReference type="EMBL" id="KRO32081.1"/>
    </source>
</evidence>
<dbReference type="PIRSF" id="PIRSF006487">
    <property type="entry name" value="GcvT"/>
    <property type="match status" value="1"/>
</dbReference>
<dbReference type="Pfam" id="PF08669">
    <property type="entry name" value="GCV_T_C"/>
    <property type="match status" value="1"/>
</dbReference>
<feature type="domain" description="GCVT N-terminal" evidence="8">
    <location>
        <begin position="9"/>
        <end position="268"/>
    </location>
</feature>
<keyword evidence="4" id="KW-0808">Transferase</keyword>
<evidence type="ECO:0000256" key="4">
    <source>
        <dbReference type="ARBA" id="ARBA00022679"/>
    </source>
</evidence>
<feature type="binding site" evidence="7">
    <location>
        <position position="201"/>
    </location>
    <ligand>
        <name>substrate</name>
    </ligand>
</feature>
<dbReference type="InterPro" id="IPR013977">
    <property type="entry name" value="GcvT_C"/>
</dbReference>
<dbReference type="GO" id="GO:0005960">
    <property type="term" value="C:glycine cleavage complex"/>
    <property type="evidence" value="ECO:0007669"/>
    <property type="project" value="InterPro"/>
</dbReference>
<sequence length="368" mass="40386">MGVSKYSPLHQFHLDSGAKVADFGGWQMPIEYPAANGGGVLNEHSAVRNSVGLFDVSHLGKASVSGEGALDYLNSIFTNDLRKISDGQAQYTLLCQKNSGGVIDDLIIYRYSSKHFLLIPNAANCQQVLEQISKDAPSGLEFKNLHESYALFALQGMKSIDVLKDLGIGVNLEYMSFMESELSSEALIICRTGYTGEHGYEILTSWASARKIWDLLLERVKKYSGLPAGLGARDTLRTEMGYALHGHELSLDITPVEASASWALAFDKEFWGKGALEKQRAEKKHRRLGAILINDRGIPRAGMEIKDQDGKKIGYVTSGTFSPSLKSGIALGLFDNPISIDSQVFIDIRGRISQGVIKRLPFQPSRVK</sequence>
<evidence type="ECO:0000259" key="9">
    <source>
        <dbReference type="Pfam" id="PF08669"/>
    </source>
</evidence>
<dbReference type="Proteomes" id="UP000054017">
    <property type="component" value="Unassembled WGS sequence"/>
</dbReference>
<dbReference type="GO" id="GO:0008483">
    <property type="term" value="F:transaminase activity"/>
    <property type="evidence" value="ECO:0007669"/>
    <property type="project" value="UniProtKB-KW"/>
</dbReference>
<evidence type="ECO:0000259" key="8">
    <source>
        <dbReference type="Pfam" id="PF01571"/>
    </source>
</evidence>
<dbReference type="InterPro" id="IPR029043">
    <property type="entry name" value="GcvT/YgfZ_C"/>
</dbReference>
<gene>
    <name evidence="10" type="ORF">ABR65_03855</name>
</gene>
<keyword evidence="3" id="KW-0032">Aminotransferase</keyword>
<name>A0A0R2P265_9ACTN</name>
<dbReference type="SUPFAM" id="SSF103025">
    <property type="entry name" value="Folate-binding domain"/>
    <property type="match status" value="1"/>
</dbReference>
<dbReference type="EC" id="2.1.2.10" evidence="2"/>
<dbReference type="GO" id="GO:0004047">
    <property type="term" value="F:aminomethyltransferase activity"/>
    <property type="evidence" value="ECO:0007669"/>
    <property type="project" value="UniProtKB-EC"/>
</dbReference>
<proteinExistence type="inferred from homology"/>
<dbReference type="AlphaFoldDB" id="A0A0R2P265"/>
<dbReference type="InterPro" id="IPR028896">
    <property type="entry name" value="GcvT/YgfZ/DmdA"/>
</dbReference>
<protein>
    <recommendedName>
        <fullName evidence="2">aminomethyltransferase</fullName>
        <ecNumber evidence="2">2.1.2.10</ecNumber>
    </recommendedName>
    <alternativeName>
        <fullName evidence="5">Glycine cleavage system T protein</fullName>
    </alternativeName>
</protein>
<evidence type="ECO:0000256" key="5">
    <source>
        <dbReference type="ARBA" id="ARBA00031395"/>
    </source>
</evidence>
<comment type="similarity">
    <text evidence="1">Belongs to the GcvT family.</text>
</comment>
<evidence type="ECO:0000256" key="1">
    <source>
        <dbReference type="ARBA" id="ARBA00008609"/>
    </source>
</evidence>
<dbReference type="EMBL" id="LIAX01000193">
    <property type="protein sequence ID" value="KRO32081.1"/>
    <property type="molecule type" value="Genomic_DNA"/>
</dbReference>
<dbReference type="FunFam" id="3.30.70.1400:FF:000001">
    <property type="entry name" value="Aminomethyltransferase"/>
    <property type="match status" value="1"/>
</dbReference>
<evidence type="ECO:0000256" key="2">
    <source>
        <dbReference type="ARBA" id="ARBA00012616"/>
    </source>
</evidence>
<accession>A0A0R2P265</accession>
<dbReference type="Gene3D" id="3.30.1360.120">
    <property type="entry name" value="Probable tRNA modification gtpase trme, domain 1"/>
    <property type="match status" value="1"/>
</dbReference>
<dbReference type="Gene3D" id="3.30.70.1400">
    <property type="entry name" value="Aminomethyltransferase beta-barrel domains"/>
    <property type="match status" value="1"/>
</dbReference>
<reference evidence="10 11" key="1">
    <citation type="submission" date="2015-10" db="EMBL/GenBank/DDBJ databases">
        <title>Metagenome-Assembled Genomes uncover a global brackish microbiome.</title>
        <authorList>
            <person name="Hugerth L.W."/>
            <person name="Larsson J."/>
            <person name="Alneberg J."/>
            <person name="Lindh M.V."/>
            <person name="Legrand C."/>
            <person name="Pinhassi J."/>
            <person name="Andersson A.F."/>
        </authorList>
    </citation>
    <scope>NUCLEOTIDE SEQUENCE [LARGE SCALE GENOMIC DNA]</scope>
    <source>
        <strain evidence="10">BACL2 MAG-121220-bin52</strain>
    </source>
</reference>
<dbReference type="InterPro" id="IPR006222">
    <property type="entry name" value="GCVT_N"/>
</dbReference>
<dbReference type="InterPro" id="IPR006223">
    <property type="entry name" value="GcvT"/>
</dbReference>
<dbReference type="NCBIfam" id="TIGR00528">
    <property type="entry name" value="gcvT"/>
    <property type="match status" value="1"/>
</dbReference>
<evidence type="ECO:0000256" key="3">
    <source>
        <dbReference type="ARBA" id="ARBA00022576"/>
    </source>
</evidence>
<comment type="caution">
    <text evidence="10">The sequence shown here is derived from an EMBL/GenBank/DDBJ whole genome shotgun (WGS) entry which is preliminary data.</text>
</comment>
<dbReference type="Gene3D" id="4.10.1250.10">
    <property type="entry name" value="Aminomethyltransferase fragment"/>
    <property type="match status" value="1"/>
</dbReference>
<organism evidence="10 11">
    <name type="scientific">Actinobacteria bacterium BACL2 MAG-121220-bin52</name>
    <dbReference type="NCBI Taxonomy" id="1655573"/>
    <lineage>
        <taxon>Bacteria</taxon>
        <taxon>Bacillati</taxon>
        <taxon>Actinomycetota</taxon>
        <taxon>Actinomycetes</taxon>
        <taxon>Actinomycetes incertae sedis</taxon>
        <taxon>ac1 cluster</taxon>
    </lineage>
</organism>
<dbReference type="InterPro" id="IPR027266">
    <property type="entry name" value="TrmE/GcvT-like"/>
</dbReference>
<evidence type="ECO:0000256" key="6">
    <source>
        <dbReference type="ARBA" id="ARBA00047665"/>
    </source>
</evidence>
<dbReference type="Gene3D" id="2.40.30.110">
    <property type="entry name" value="Aminomethyltransferase beta-barrel domains"/>
    <property type="match status" value="1"/>
</dbReference>
<dbReference type="NCBIfam" id="NF001567">
    <property type="entry name" value="PRK00389.1"/>
    <property type="match status" value="1"/>
</dbReference>
<dbReference type="PANTHER" id="PTHR43757">
    <property type="entry name" value="AMINOMETHYLTRANSFERASE"/>
    <property type="match status" value="1"/>
</dbReference>
<feature type="domain" description="Aminomethyltransferase C-terminal" evidence="9">
    <location>
        <begin position="286"/>
        <end position="362"/>
    </location>
</feature>
<evidence type="ECO:0000313" key="11">
    <source>
        <dbReference type="Proteomes" id="UP000054017"/>
    </source>
</evidence>
<dbReference type="Pfam" id="PF01571">
    <property type="entry name" value="GCV_T"/>
    <property type="match status" value="1"/>
</dbReference>
<dbReference type="SUPFAM" id="SSF101790">
    <property type="entry name" value="Aminomethyltransferase beta-barrel domain"/>
    <property type="match status" value="1"/>
</dbReference>
<dbReference type="GO" id="GO:0006546">
    <property type="term" value="P:glycine catabolic process"/>
    <property type="evidence" value="ECO:0007669"/>
    <property type="project" value="InterPro"/>
</dbReference>
<dbReference type="PANTHER" id="PTHR43757:SF2">
    <property type="entry name" value="AMINOMETHYLTRANSFERASE, MITOCHONDRIAL"/>
    <property type="match status" value="1"/>
</dbReference>
<evidence type="ECO:0000256" key="7">
    <source>
        <dbReference type="PIRSR" id="PIRSR006487-1"/>
    </source>
</evidence>
<dbReference type="GO" id="GO:0005829">
    <property type="term" value="C:cytosol"/>
    <property type="evidence" value="ECO:0007669"/>
    <property type="project" value="TreeGrafter"/>
</dbReference>